<name>A0ABV3AD86_9ACTN</name>
<gene>
    <name evidence="2" type="ORF">AB0H04_24090</name>
</gene>
<accession>A0ABV3AD86</accession>
<organism evidence="2 3">
    <name type="scientific">Streptomyces flaveolus</name>
    <dbReference type="NCBI Taxonomy" id="67297"/>
    <lineage>
        <taxon>Bacteria</taxon>
        <taxon>Bacillati</taxon>
        <taxon>Actinomycetota</taxon>
        <taxon>Actinomycetes</taxon>
        <taxon>Kitasatosporales</taxon>
        <taxon>Streptomycetaceae</taxon>
        <taxon>Streptomyces</taxon>
    </lineage>
</organism>
<dbReference type="Proteomes" id="UP001551011">
    <property type="component" value="Unassembled WGS sequence"/>
</dbReference>
<evidence type="ECO:0000313" key="2">
    <source>
        <dbReference type="EMBL" id="MEU5709919.1"/>
    </source>
</evidence>
<dbReference type="EMBL" id="JBFAEG010000017">
    <property type="protein sequence ID" value="MEU5709919.1"/>
    <property type="molecule type" value="Genomic_DNA"/>
</dbReference>
<keyword evidence="3" id="KW-1185">Reference proteome</keyword>
<protein>
    <recommendedName>
        <fullName evidence="4">Integral membrane protein</fullName>
    </recommendedName>
</protein>
<sequence>MLLVAFVGAAIGLVLALVFFGTGGIAGNAAGVLIVVAMGAIGWRAVYGKVRDRRRGAAAAERCTPLRAAAASPPF</sequence>
<dbReference type="RefSeq" id="WP_359258527.1">
    <property type="nucleotide sequence ID" value="NZ_JBFAEG010000017.1"/>
</dbReference>
<evidence type="ECO:0000256" key="1">
    <source>
        <dbReference type="SAM" id="Phobius"/>
    </source>
</evidence>
<evidence type="ECO:0000313" key="3">
    <source>
        <dbReference type="Proteomes" id="UP001551011"/>
    </source>
</evidence>
<reference evidence="2 3" key="1">
    <citation type="submission" date="2024-06" db="EMBL/GenBank/DDBJ databases">
        <title>The Natural Products Discovery Center: Release of the First 8490 Sequenced Strains for Exploring Actinobacteria Biosynthetic Diversity.</title>
        <authorList>
            <person name="Kalkreuter E."/>
            <person name="Kautsar S.A."/>
            <person name="Yang D."/>
            <person name="Bader C.D."/>
            <person name="Teijaro C.N."/>
            <person name="Fluegel L."/>
            <person name="Davis C.M."/>
            <person name="Simpson J.R."/>
            <person name="Lauterbach L."/>
            <person name="Steele A.D."/>
            <person name="Gui C."/>
            <person name="Meng S."/>
            <person name="Li G."/>
            <person name="Viehrig K."/>
            <person name="Ye F."/>
            <person name="Su P."/>
            <person name="Kiefer A.F."/>
            <person name="Nichols A."/>
            <person name="Cepeda A.J."/>
            <person name="Yan W."/>
            <person name="Fan B."/>
            <person name="Jiang Y."/>
            <person name="Adhikari A."/>
            <person name="Zheng C.-J."/>
            <person name="Schuster L."/>
            <person name="Cowan T.M."/>
            <person name="Smanski M.J."/>
            <person name="Chevrette M.G."/>
            <person name="De Carvalho L.P.S."/>
            <person name="Shen B."/>
        </authorList>
    </citation>
    <scope>NUCLEOTIDE SEQUENCE [LARGE SCALE GENOMIC DNA]</scope>
    <source>
        <strain evidence="2 3">NPDC020594</strain>
    </source>
</reference>
<keyword evidence="1" id="KW-0812">Transmembrane</keyword>
<keyword evidence="1" id="KW-0472">Membrane</keyword>
<feature type="transmembrane region" description="Helical" evidence="1">
    <location>
        <begin position="26"/>
        <end position="46"/>
    </location>
</feature>
<comment type="caution">
    <text evidence="2">The sequence shown here is derived from an EMBL/GenBank/DDBJ whole genome shotgun (WGS) entry which is preliminary data.</text>
</comment>
<keyword evidence="1" id="KW-1133">Transmembrane helix</keyword>
<proteinExistence type="predicted"/>
<evidence type="ECO:0008006" key="4">
    <source>
        <dbReference type="Google" id="ProtNLM"/>
    </source>
</evidence>